<dbReference type="GO" id="GO:0005829">
    <property type="term" value="C:cytosol"/>
    <property type="evidence" value="ECO:0007669"/>
    <property type="project" value="TreeGrafter"/>
</dbReference>
<feature type="DNA-binding region" description="OmpR/PhoB-type" evidence="7">
    <location>
        <begin position="166"/>
        <end position="262"/>
    </location>
</feature>
<dbReference type="RefSeq" id="WP_126626833.1">
    <property type="nucleotide sequence ID" value="NZ_BIFT01000001.1"/>
</dbReference>
<sequence>MARILVVEDELDICNLICHELEGQGHQVYQAFDGRTALHIVEQQQPLHLIILDWMLPELDGLTVCRNVREKYLVPIIMLTARTDEVDRILGLEVGADDYISKPFSVRELTARVRAMLRRIDLDKQANHDNEMAATITGNTSTGTSTQTTIYAHGKQVTLESALAVPPPIIRGSLHISIAEHTVMIEQRKIDLTPKEYELLILLVKNPGRAFSREFLLQELWGYNYDGFDRTVDTHMTRLRKKLGALGEKIVTVWGVGYRFVA</sequence>
<dbReference type="InterPro" id="IPR016032">
    <property type="entry name" value="Sig_transdc_resp-reg_C-effctor"/>
</dbReference>
<dbReference type="GO" id="GO:0006355">
    <property type="term" value="P:regulation of DNA-templated transcription"/>
    <property type="evidence" value="ECO:0007669"/>
    <property type="project" value="InterPro"/>
</dbReference>
<dbReference type="OrthoDB" id="5243815at2"/>
<accession>A0A402B4V3</accession>
<dbReference type="GO" id="GO:0000156">
    <property type="term" value="F:phosphorelay response regulator activity"/>
    <property type="evidence" value="ECO:0007669"/>
    <property type="project" value="TreeGrafter"/>
</dbReference>
<dbReference type="InterPro" id="IPR001867">
    <property type="entry name" value="OmpR/PhoB-type_DNA-bd"/>
</dbReference>
<dbReference type="GO" id="GO:0000976">
    <property type="term" value="F:transcription cis-regulatory region binding"/>
    <property type="evidence" value="ECO:0007669"/>
    <property type="project" value="TreeGrafter"/>
</dbReference>
<dbReference type="Gene3D" id="1.10.10.10">
    <property type="entry name" value="Winged helix-like DNA-binding domain superfamily/Winged helix DNA-binding domain"/>
    <property type="match status" value="1"/>
</dbReference>
<protein>
    <submittedName>
        <fullName evidence="10">DNA-binding response regulator</fullName>
    </submittedName>
</protein>
<dbReference type="Pfam" id="PF00072">
    <property type="entry name" value="Response_reg"/>
    <property type="match status" value="1"/>
</dbReference>
<dbReference type="InterPro" id="IPR011006">
    <property type="entry name" value="CheY-like_superfamily"/>
</dbReference>
<dbReference type="SUPFAM" id="SSF52172">
    <property type="entry name" value="CheY-like"/>
    <property type="match status" value="1"/>
</dbReference>
<dbReference type="GO" id="GO:0032993">
    <property type="term" value="C:protein-DNA complex"/>
    <property type="evidence" value="ECO:0007669"/>
    <property type="project" value="TreeGrafter"/>
</dbReference>
<dbReference type="InterPro" id="IPR039420">
    <property type="entry name" value="WalR-like"/>
</dbReference>
<evidence type="ECO:0000259" key="8">
    <source>
        <dbReference type="PROSITE" id="PS50110"/>
    </source>
</evidence>
<dbReference type="EMBL" id="BIFT01000001">
    <property type="protein sequence ID" value="GCE26362.1"/>
    <property type="molecule type" value="Genomic_DNA"/>
</dbReference>
<dbReference type="Gene3D" id="6.10.250.690">
    <property type="match status" value="1"/>
</dbReference>
<dbReference type="SMART" id="SM00862">
    <property type="entry name" value="Trans_reg_C"/>
    <property type="match status" value="1"/>
</dbReference>
<gene>
    <name evidence="10" type="primary">vicR</name>
    <name evidence="10" type="ORF">KDA_18460</name>
</gene>
<organism evidence="10 11">
    <name type="scientific">Dictyobacter alpinus</name>
    <dbReference type="NCBI Taxonomy" id="2014873"/>
    <lineage>
        <taxon>Bacteria</taxon>
        <taxon>Bacillati</taxon>
        <taxon>Chloroflexota</taxon>
        <taxon>Ktedonobacteria</taxon>
        <taxon>Ktedonobacterales</taxon>
        <taxon>Dictyobacteraceae</taxon>
        <taxon>Dictyobacter</taxon>
    </lineage>
</organism>
<dbReference type="PROSITE" id="PS50110">
    <property type="entry name" value="RESPONSE_REGULATORY"/>
    <property type="match status" value="1"/>
</dbReference>
<keyword evidence="3" id="KW-0805">Transcription regulation</keyword>
<proteinExistence type="predicted"/>
<evidence type="ECO:0000256" key="6">
    <source>
        <dbReference type="PROSITE-ProRule" id="PRU00169"/>
    </source>
</evidence>
<dbReference type="CDD" id="cd00383">
    <property type="entry name" value="trans_reg_C"/>
    <property type="match status" value="1"/>
</dbReference>
<comment type="caution">
    <text evidence="10">The sequence shown here is derived from an EMBL/GenBank/DDBJ whole genome shotgun (WGS) entry which is preliminary data.</text>
</comment>
<keyword evidence="2" id="KW-0902">Two-component regulatory system</keyword>
<dbReference type="PANTHER" id="PTHR48111:SF40">
    <property type="entry name" value="PHOSPHATE REGULON TRANSCRIPTIONAL REGULATORY PROTEIN PHOB"/>
    <property type="match status" value="1"/>
</dbReference>
<feature type="domain" description="Response regulatory" evidence="8">
    <location>
        <begin position="3"/>
        <end position="117"/>
    </location>
</feature>
<keyword evidence="11" id="KW-1185">Reference proteome</keyword>
<dbReference type="InterPro" id="IPR036388">
    <property type="entry name" value="WH-like_DNA-bd_sf"/>
</dbReference>
<evidence type="ECO:0000256" key="5">
    <source>
        <dbReference type="ARBA" id="ARBA00023163"/>
    </source>
</evidence>
<name>A0A402B4V3_9CHLR</name>
<dbReference type="FunFam" id="3.40.50.2300:FF:000001">
    <property type="entry name" value="DNA-binding response regulator PhoB"/>
    <property type="match status" value="1"/>
</dbReference>
<evidence type="ECO:0000313" key="10">
    <source>
        <dbReference type="EMBL" id="GCE26362.1"/>
    </source>
</evidence>
<dbReference type="Pfam" id="PF00486">
    <property type="entry name" value="Trans_reg_C"/>
    <property type="match status" value="1"/>
</dbReference>
<dbReference type="PANTHER" id="PTHR48111">
    <property type="entry name" value="REGULATOR OF RPOS"/>
    <property type="match status" value="1"/>
</dbReference>
<dbReference type="AlphaFoldDB" id="A0A402B4V3"/>
<evidence type="ECO:0000256" key="2">
    <source>
        <dbReference type="ARBA" id="ARBA00023012"/>
    </source>
</evidence>
<evidence type="ECO:0000256" key="1">
    <source>
        <dbReference type="ARBA" id="ARBA00022553"/>
    </source>
</evidence>
<evidence type="ECO:0000313" key="11">
    <source>
        <dbReference type="Proteomes" id="UP000287171"/>
    </source>
</evidence>
<dbReference type="InterPro" id="IPR001789">
    <property type="entry name" value="Sig_transdc_resp-reg_receiver"/>
</dbReference>
<keyword evidence="4 7" id="KW-0238">DNA-binding</keyword>
<dbReference type="Gene3D" id="3.40.50.2300">
    <property type="match status" value="1"/>
</dbReference>
<keyword evidence="5" id="KW-0804">Transcription</keyword>
<feature type="domain" description="OmpR/PhoB-type" evidence="9">
    <location>
        <begin position="166"/>
        <end position="262"/>
    </location>
</feature>
<dbReference type="Proteomes" id="UP000287171">
    <property type="component" value="Unassembled WGS sequence"/>
</dbReference>
<evidence type="ECO:0000256" key="7">
    <source>
        <dbReference type="PROSITE-ProRule" id="PRU01091"/>
    </source>
</evidence>
<reference evidence="11" key="1">
    <citation type="submission" date="2018-12" db="EMBL/GenBank/DDBJ databases">
        <title>Tengunoibacter tsumagoiensis gen. nov., sp. nov., Dictyobacter kobayashii sp. nov., D. alpinus sp. nov., and D. joshuensis sp. nov. and description of Dictyobacteraceae fam. nov. within the order Ktedonobacterales isolated from Tengu-no-mugimeshi.</title>
        <authorList>
            <person name="Wang C.M."/>
            <person name="Zheng Y."/>
            <person name="Sakai Y."/>
            <person name="Toyoda A."/>
            <person name="Minakuchi Y."/>
            <person name="Abe K."/>
            <person name="Yokota A."/>
            <person name="Yabe S."/>
        </authorList>
    </citation>
    <scope>NUCLEOTIDE SEQUENCE [LARGE SCALE GENOMIC DNA]</scope>
    <source>
        <strain evidence="11">Uno16</strain>
    </source>
</reference>
<dbReference type="FunFam" id="1.10.10.10:FF:000018">
    <property type="entry name" value="DNA-binding response regulator ResD"/>
    <property type="match status" value="1"/>
</dbReference>
<dbReference type="SMART" id="SM00448">
    <property type="entry name" value="REC"/>
    <property type="match status" value="1"/>
</dbReference>
<dbReference type="PROSITE" id="PS51755">
    <property type="entry name" value="OMPR_PHOB"/>
    <property type="match status" value="1"/>
</dbReference>
<feature type="modified residue" description="4-aspartylphosphate" evidence="6">
    <location>
        <position position="53"/>
    </location>
</feature>
<evidence type="ECO:0000259" key="9">
    <source>
        <dbReference type="PROSITE" id="PS51755"/>
    </source>
</evidence>
<evidence type="ECO:0000256" key="4">
    <source>
        <dbReference type="ARBA" id="ARBA00023125"/>
    </source>
</evidence>
<dbReference type="SUPFAM" id="SSF46894">
    <property type="entry name" value="C-terminal effector domain of the bipartite response regulators"/>
    <property type="match status" value="1"/>
</dbReference>
<keyword evidence="1 6" id="KW-0597">Phosphoprotein</keyword>
<evidence type="ECO:0000256" key="3">
    <source>
        <dbReference type="ARBA" id="ARBA00023015"/>
    </source>
</evidence>